<feature type="compositionally biased region" description="Polar residues" evidence="1">
    <location>
        <begin position="85"/>
        <end position="95"/>
    </location>
</feature>
<feature type="compositionally biased region" description="Basic and acidic residues" evidence="1">
    <location>
        <begin position="196"/>
        <end position="207"/>
    </location>
</feature>
<proteinExistence type="predicted"/>
<reference evidence="2 3" key="1">
    <citation type="submission" date="2014-06" db="EMBL/GenBank/DDBJ databases">
        <title>Whole Genome Sequences of Three Symbiotic Endozoicomonas Bacteria.</title>
        <authorList>
            <person name="Neave M.J."/>
            <person name="Apprill A."/>
            <person name="Voolstra C.R."/>
        </authorList>
    </citation>
    <scope>NUCLEOTIDE SEQUENCE [LARGE SCALE GENOMIC DNA]</scope>
    <source>
        <strain evidence="2 3">DSM 22380</strain>
    </source>
</reference>
<feature type="region of interest" description="Disordered" evidence="1">
    <location>
        <begin position="75"/>
        <end position="100"/>
    </location>
</feature>
<feature type="region of interest" description="Disordered" evidence="1">
    <location>
        <begin position="21"/>
        <end position="63"/>
    </location>
</feature>
<comment type="caution">
    <text evidence="2">The sequence shown here is derived from an EMBL/GenBank/DDBJ whole genome shotgun (WGS) entry which is preliminary data.</text>
</comment>
<protein>
    <submittedName>
        <fullName evidence="2">Uncharacterized protein</fullName>
    </submittedName>
</protein>
<feature type="compositionally biased region" description="Basic and acidic residues" evidence="1">
    <location>
        <begin position="214"/>
        <end position="223"/>
    </location>
</feature>
<organism evidence="2 3">
    <name type="scientific">Endozoicomonas elysicola</name>
    <dbReference type="NCBI Taxonomy" id="305900"/>
    <lineage>
        <taxon>Bacteria</taxon>
        <taxon>Pseudomonadati</taxon>
        <taxon>Pseudomonadota</taxon>
        <taxon>Gammaproteobacteria</taxon>
        <taxon>Oceanospirillales</taxon>
        <taxon>Endozoicomonadaceae</taxon>
        <taxon>Endozoicomonas</taxon>
    </lineage>
</organism>
<dbReference type="EMBL" id="JOJP01000001">
    <property type="protein sequence ID" value="KEI73281.1"/>
    <property type="molecule type" value="Genomic_DNA"/>
</dbReference>
<dbReference type="Proteomes" id="UP000027997">
    <property type="component" value="Unassembled WGS sequence"/>
</dbReference>
<feature type="compositionally biased region" description="Polar residues" evidence="1">
    <location>
        <begin position="186"/>
        <end position="195"/>
    </location>
</feature>
<evidence type="ECO:0000313" key="3">
    <source>
        <dbReference type="Proteomes" id="UP000027997"/>
    </source>
</evidence>
<accession>A0A081KGK5</accession>
<sequence>MTKGATTFKLNINEDFSRKKTVDKFQPDINHSRHQSQRLNNTESSGETLEISGNKFEVSPAKPGFRNKIRALIKKDAGTKGLRGPSTNSSKNPASRSIRDHNIKTNPLFNERQLPGQLKFLPQSKNMLHMHSHEAIHQNGLMPHSDDTDDLESDLELFKEQQPVQDEAMGYSVVEDTVVDRETGEKVQQQMSTSEAAKDSEPTETKTEQNQLRPTKETKLKGKSDWKITKGLSTFSSTIINRKHGLSDCAQKVSEAIKQRDQVSFRTALHGLIESTKLHNTQNPSNIITYHEQLDHLHVNGKPLLYALAESDYPEFIQMLCQDEALKLMKPRAFYALSVFKDRSRDEYITDHLHIGELNRSGWWCYPESPVCFALSSGNIDTAITFIENGGSIKGSETILKTLPAEDLEKISSALSKQQSNIKKEIESSEKEVAQLEKDPNQKDKYNQSRLRITAIAVQGQQNLEDISLLNTEINQDR</sequence>
<keyword evidence="3" id="KW-1185">Reference proteome</keyword>
<evidence type="ECO:0000256" key="1">
    <source>
        <dbReference type="SAM" id="MobiDB-lite"/>
    </source>
</evidence>
<evidence type="ECO:0000313" key="2">
    <source>
        <dbReference type="EMBL" id="KEI73281.1"/>
    </source>
</evidence>
<dbReference type="STRING" id="305900.GV64_23470"/>
<name>A0A081KGK5_9GAMM</name>
<feature type="compositionally biased region" description="Polar residues" evidence="1">
    <location>
        <begin position="37"/>
        <end position="47"/>
    </location>
</feature>
<feature type="region of interest" description="Disordered" evidence="1">
    <location>
        <begin position="183"/>
        <end position="223"/>
    </location>
</feature>
<gene>
    <name evidence="2" type="ORF">GV64_23470</name>
</gene>
<dbReference type="AlphaFoldDB" id="A0A081KGK5"/>